<dbReference type="EMBL" id="JBHUNP010000001">
    <property type="protein sequence ID" value="MFD2649661.1"/>
    <property type="molecule type" value="Genomic_DNA"/>
</dbReference>
<name>A0ABW5QQF6_9HYPH</name>
<reference evidence="4" key="1">
    <citation type="journal article" date="2019" name="Int. J. Syst. Evol. Microbiol.">
        <title>The Global Catalogue of Microorganisms (GCM) 10K type strain sequencing project: providing services to taxonomists for standard genome sequencing and annotation.</title>
        <authorList>
            <consortium name="The Broad Institute Genomics Platform"/>
            <consortium name="The Broad Institute Genome Sequencing Center for Infectious Disease"/>
            <person name="Wu L."/>
            <person name="Ma J."/>
        </authorList>
    </citation>
    <scope>NUCLEOTIDE SEQUENCE [LARGE SCALE GENOMIC DNA]</scope>
    <source>
        <strain evidence="4">CCM 7427</strain>
    </source>
</reference>
<dbReference type="RefSeq" id="WP_386835251.1">
    <property type="nucleotide sequence ID" value="NZ_JBHUNP010000001.1"/>
</dbReference>
<evidence type="ECO:0000259" key="2">
    <source>
        <dbReference type="Pfam" id="PF01541"/>
    </source>
</evidence>
<proteinExistence type="predicted"/>
<dbReference type="InterPro" id="IPR035901">
    <property type="entry name" value="GIY-YIG_endonuc_sf"/>
</dbReference>
<organism evidence="3 4">
    <name type="scientific">Devosia albogilva</name>
    <dbReference type="NCBI Taxonomy" id="429726"/>
    <lineage>
        <taxon>Bacteria</taxon>
        <taxon>Pseudomonadati</taxon>
        <taxon>Pseudomonadota</taxon>
        <taxon>Alphaproteobacteria</taxon>
        <taxon>Hyphomicrobiales</taxon>
        <taxon>Devosiaceae</taxon>
        <taxon>Devosia</taxon>
    </lineage>
</organism>
<feature type="domain" description="GIY-YIG" evidence="2">
    <location>
        <begin position="3"/>
        <end position="44"/>
    </location>
</feature>
<dbReference type="Gene3D" id="3.40.1440.10">
    <property type="entry name" value="GIY-YIG endonuclease"/>
    <property type="match status" value="1"/>
</dbReference>
<feature type="region of interest" description="Disordered" evidence="1">
    <location>
        <begin position="60"/>
        <end position="85"/>
    </location>
</feature>
<feature type="compositionally biased region" description="Polar residues" evidence="1">
    <location>
        <begin position="61"/>
        <end position="72"/>
    </location>
</feature>
<dbReference type="SUPFAM" id="SSF82771">
    <property type="entry name" value="GIY-YIG endonuclease"/>
    <property type="match status" value="1"/>
</dbReference>
<sequence>MGGFVYILADFRRGQTYIGVTNDLLRRVCEHREGLVEGYTRRKKHQASGLLRRARRHCRGGSNTMVTGSNDADNPYYAPSRRPGF</sequence>
<keyword evidence="4" id="KW-1185">Reference proteome</keyword>
<dbReference type="Pfam" id="PF01541">
    <property type="entry name" value="GIY-YIG"/>
    <property type="match status" value="1"/>
</dbReference>
<evidence type="ECO:0000313" key="4">
    <source>
        <dbReference type="Proteomes" id="UP001597521"/>
    </source>
</evidence>
<gene>
    <name evidence="3" type="ORF">ACFSX5_17890</name>
</gene>
<evidence type="ECO:0000313" key="3">
    <source>
        <dbReference type="EMBL" id="MFD2649661.1"/>
    </source>
</evidence>
<protein>
    <submittedName>
        <fullName evidence="3">GIY-YIG nuclease family protein</fullName>
    </submittedName>
</protein>
<evidence type="ECO:0000256" key="1">
    <source>
        <dbReference type="SAM" id="MobiDB-lite"/>
    </source>
</evidence>
<comment type="caution">
    <text evidence="3">The sequence shown here is derived from an EMBL/GenBank/DDBJ whole genome shotgun (WGS) entry which is preliminary data.</text>
</comment>
<dbReference type="InterPro" id="IPR000305">
    <property type="entry name" value="GIY-YIG_endonuc"/>
</dbReference>
<dbReference type="Proteomes" id="UP001597521">
    <property type="component" value="Unassembled WGS sequence"/>
</dbReference>
<accession>A0ABW5QQF6</accession>